<evidence type="ECO:0000256" key="8">
    <source>
        <dbReference type="RuleBase" id="RU363066"/>
    </source>
</evidence>
<dbReference type="GO" id="GO:0005524">
    <property type="term" value="F:ATP binding"/>
    <property type="evidence" value="ECO:0007669"/>
    <property type="project" value="UniProtKB-KW"/>
</dbReference>
<evidence type="ECO:0000256" key="6">
    <source>
        <dbReference type="ARBA" id="ARBA00022840"/>
    </source>
</evidence>
<organism evidence="9 10">
    <name type="scientific">Caenorhabditis briggsae</name>
    <dbReference type="NCBI Taxonomy" id="6238"/>
    <lineage>
        <taxon>Eukaryota</taxon>
        <taxon>Metazoa</taxon>
        <taxon>Ecdysozoa</taxon>
        <taxon>Nematoda</taxon>
        <taxon>Chromadorea</taxon>
        <taxon>Rhabditida</taxon>
        <taxon>Rhabditina</taxon>
        <taxon>Rhabditomorpha</taxon>
        <taxon>Rhabditoidea</taxon>
        <taxon>Rhabditidae</taxon>
        <taxon>Peloderinae</taxon>
        <taxon>Caenorhabditis</taxon>
    </lineage>
</organism>
<dbReference type="GO" id="GO:0005975">
    <property type="term" value="P:carbohydrate metabolic process"/>
    <property type="evidence" value="ECO:0007669"/>
    <property type="project" value="InterPro"/>
</dbReference>
<accession>A0AAE9EYG1</accession>
<comment type="catalytic activity">
    <reaction evidence="7 8">
        <text>D-gluconate + ATP = 6-phospho-D-gluconate + ADP + H(+)</text>
        <dbReference type="Rhea" id="RHEA:19433"/>
        <dbReference type="ChEBI" id="CHEBI:15378"/>
        <dbReference type="ChEBI" id="CHEBI:18391"/>
        <dbReference type="ChEBI" id="CHEBI:30616"/>
        <dbReference type="ChEBI" id="CHEBI:58759"/>
        <dbReference type="ChEBI" id="CHEBI:456216"/>
        <dbReference type="EC" id="2.7.1.12"/>
    </reaction>
</comment>
<evidence type="ECO:0000313" key="9">
    <source>
        <dbReference type="EMBL" id="UMM34319.1"/>
    </source>
</evidence>
<gene>
    <name evidence="9" type="ORF">L5515_007451</name>
</gene>
<dbReference type="InterPro" id="IPR006001">
    <property type="entry name" value="Therm_gnt_kin"/>
</dbReference>
<dbReference type="CDD" id="cd02021">
    <property type="entry name" value="GntK"/>
    <property type="match status" value="1"/>
</dbReference>
<dbReference type="PANTHER" id="PTHR43442">
    <property type="entry name" value="GLUCONOKINASE-RELATED"/>
    <property type="match status" value="1"/>
</dbReference>
<evidence type="ECO:0000256" key="4">
    <source>
        <dbReference type="ARBA" id="ARBA00022741"/>
    </source>
</evidence>
<dbReference type="NCBIfam" id="TIGR01313">
    <property type="entry name" value="therm_gnt_kin"/>
    <property type="match status" value="1"/>
</dbReference>
<dbReference type="EC" id="2.7.1.12" evidence="8"/>
<dbReference type="AlphaFoldDB" id="A0AAE9EYG1"/>
<evidence type="ECO:0000256" key="7">
    <source>
        <dbReference type="ARBA" id="ARBA00048090"/>
    </source>
</evidence>
<dbReference type="GO" id="GO:0046316">
    <property type="term" value="F:gluconokinase activity"/>
    <property type="evidence" value="ECO:0007669"/>
    <property type="project" value="UniProtKB-EC"/>
</dbReference>
<keyword evidence="5 8" id="KW-0418">Kinase</keyword>
<proteinExistence type="inferred from homology"/>
<evidence type="ECO:0000256" key="5">
    <source>
        <dbReference type="ARBA" id="ARBA00022777"/>
    </source>
</evidence>
<evidence type="ECO:0000313" key="10">
    <source>
        <dbReference type="Proteomes" id="UP000829354"/>
    </source>
</evidence>
<keyword evidence="3 8" id="KW-0808">Transferase</keyword>
<dbReference type="Proteomes" id="UP000829354">
    <property type="component" value="Chromosome V"/>
</dbReference>
<dbReference type="InterPro" id="IPR027417">
    <property type="entry name" value="P-loop_NTPase"/>
</dbReference>
<keyword evidence="10" id="KW-1185">Reference proteome</keyword>
<evidence type="ECO:0000256" key="1">
    <source>
        <dbReference type="ARBA" id="ARBA00004875"/>
    </source>
</evidence>
<dbReference type="Pfam" id="PF01202">
    <property type="entry name" value="SKI"/>
    <property type="match status" value="1"/>
</dbReference>
<reference evidence="9 10" key="1">
    <citation type="submission" date="2022-04" db="EMBL/GenBank/DDBJ databases">
        <title>Chromosome-level reference genomes for two strains of Caenorhabditis briggsae: an improved platform for comparative genomics.</title>
        <authorList>
            <person name="Stevens L."/>
            <person name="Andersen E."/>
        </authorList>
    </citation>
    <scope>NUCLEOTIDE SEQUENCE [LARGE SCALE GENOMIC DNA]</scope>
    <source>
        <strain evidence="9">VX34</strain>
        <tissue evidence="9">Whole-organism</tissue>
    </source>
</reference>
<protein>
    <recommendedName>
        <fullName evidence="8">Gluconokinase</fullName>
        <ecNumber evidence="8">2.7.1.12</ecNumber>
    </recommendedName>
</protein>
<evidence type="ECO:0000256" key="3">
    <source>
        <dbReference type="ARBA" id="ARBA00022679"/>
    </source>
</evidence>
<comment type="pathway">
    <text evidence="1 8">Carbohydrate acid metabolism; D-gluconate degradation.</text>
</comment>
<dbReference type="PRINTS" id="PR01100">
    <property type="entry name" value="SHIKIMTKNASE"/>
</dbReference>
<dbReference type="Gene3D" id="3.40.50.300">
    <property type="entry name" value="P-loop containing nucleotide triphosphate hydrolases"/>
    <property type="match status" value="1"/>
</dbReference>
<name>A0AAE9EYG1_CAEBR</name>
<comment type="similarity">
    <text evidence="2 8">Belongs to the gluconokinase GntK/GntV family.</text>
</comment>
<dbReference type="InterPro" id="IPR031322">
    <property type="entry name" value="Shikimate/glucono_kinase"/>
</dbReference>
<dbReference type="SUPFAM" id="SSF52540">
    <property type="entry name" value="P-loop containing nucleoside triphosphate hydrolases"/>
    <property type="match status" value="1"/>
</dbReference>
<keyword evidence="6 8" id="KW-0067">ATP-binding</keyword>
<dbReference type="FunFam" id="3.40.50.300:FF:000522">
    <property type="entry name" value="Gluconokinase"/>
    <property type="match status" value="1"/>
</dbReference>
<evidence type="ECO:0000256" key="2">
    <source>
        <dbReference type="ARBA" id="ARBA00008420"/>
    </source>
</evidence>
<keyword evidence="4 8" id="KW-0547">Nucleotide-binding</keyword>
<dbReference type="EMBL" id="CP092624">
    <property type="protein sequence ID" value="UMM34319.1"/>
    <property type="molecule type" value="Genomic_DNA"/>
</dbReference>
<sequence length="270" mass="29641">MMLFFSSHFSFVSPLLATKHLRKRKKKLASSTTTQTAAEQDCVSCKIIGTGSLFGIGCYIIFATRPVGYYATRPVTRQIIRSLSAVPFYASVARWMSNTDLTIFVMGVSGCGKSTIGSSLASRLNRTFKDGDTFHPPENIEKMRSGIPLTDEDRLPWLQVINAFARSNPGCVIACSALKKLYRSVLSENLPPTTEGNTGGGGMFVLLNLKREVLQKRVESRPGHFMPSILLDSQLATLEMPVSNEPNVIIIDADHSETHVVDSIIAQLNL</sequence>
<dbReference type="PANTHER" id="PTHR43442:SF3">
    <property type="entry name" value="GLUCONOKINASE-RELATED"/>
    <property type="match status" value="1"/>
</dbReference>